<dbReference type="Gramene" id="Pp3c13_4900V3.5">
    <property type="protein sequence ID" value="Pp3c13_4900V3.5"/>
    <property type="gene ID" value="Pp3c13_4900"/>
</dbReference>
<dbReference type="Gramene" id="Pp3c13_4900V3.1">
    <property type="protein sequence ID" value="Pp3c13_4900V3.1"/>
    <property type="gene ID" value="Pp3c13_4900"/>
</dbReference>
<reference evidence="3 5" key="2">
    <citation type="journal article" date="2018" name="Plant J.">
        <title>The Physcomitrella patens chromosome-scale assembly reveals moss genome structure and evolution.</title>
        <authorList>
            <person name="Lang D."/>
            <person name="Ullrich K.K."/>
            <person name="Murat F."/>
            <person name="Fuchs J."/>
            <person name="Jenkins J."/>
            <person name="Haas F.B."/>
            <person name="Piednoel M."/>
            <person name="Gundlach H."/>
            <person name="Van Bel M."/>
            <person name="Meyberg R."/>
            <person name="Vives C."/>
            <person name="Morata J."/>
            <person name="Symeonidi A."/>
            <person name="Hiss M."/>
            <person name="Muchero W."/>
            <person name="Kamisugi Y."/>
            <person name="Saleh O."/>
            <person name="Blanc G."/>
            <person name="Decker E.L."/>
            <person name="van Gessel N."/>
            <person name="Grimwood J."/>
            <person name="Hayes R.D."/>
            <person name="Graham S.W."/>
            <person name="Gunter L.E."/>
            <person name="McDaniel S.F."/>
            <person name="Hoernstein S.N.W."/>
            <person name="Larsson A."/>
            <person name="Li F.W."/>
            <person name="Perroud P.F."/>
            <person name="Phillips J."/>
            <person name="Ranjan P."/>
            <person name="Rokshar D.S."/>
            <person name="Rothfels C.J."/>
            <person name="Schneider L."/>
            <person name="Shu S."/>
            <person name="Stevenson D.W."/>
            <person name="Thummler F."/>
            <person name="Tillich M."/>
            <person name="Villarreal Aguilar J.C."/>
            <person name="Widiez T."/>
            <person name="Wong G.K."/>
            <person name="Wymore A."/>
            <person name="Zhang Y."/>
            <person name="Zimmer A.D."/>
            <person name="Quatrano R.S."/>
            <person name="Mayer K.F.X."/>
            <person name="Goodstein D."/>
            <person name="Casacuberta J.M."/>
            <person name="Vandepoele K."/>
            <person name="Reski R."/>
            <person name="Cuming A.C."/>
            <person name="Tuskan G.A."/>
            <person name="Maumus F."/>
            <person name="Salse J."/>
            <person name="Schmutz J."/>
            <person name="Rensing S.A."/>
        </authorList>
    </citation>
    <scope>NUCLEOTIDE SEQUENCE [LARGE SCALE GENOMIC DNA]</scope>
    <source>
        <strain evidence="4 5">cv. Gransden 2004</strain>
    </source>
</reference>
<dbReference type="InterPro" id="IPR024937">
    <property type="entry name" value="Domain_X"/>
</dbReference>
<dbReference type="Pfam" id="PF01348">
    <property type="entry name" value="Intron_maturas2"/>
    <property type="match status" value="1"/>
</dbReference>
<dbReference type="STRING" id="3218.A0A2K1JKX6"/>
<dbReference type="EnsemblPlants" id="Pp3c13_4900V3.5">
    <property type="protein sequence ID" value="Pp3c13_4900V3.5"/>
    <property type="gene ID" value="Pp3c13_4900"/>
</dbReference>
<reference evidence="3 5" key="1">
    <citation type="journal article" date="2008" name="Science">
        <title>The Physcomitrella genome reveals evolutionary insights into the conquest of land by plants.</title>
        <authorList>
            <person name="Rensing S."/>
            <person name="Lang D."/>
            <person name="Zimmer A."/>
            <person name="Terry A."/>
            <person name="Salamov A."/>
            <person name="Shapiro H."/>
            <person name="Nishiyama T."/>
            <person name="Perroud P.-F."/>
            <person name="Lindquist E."/>
            <person name="Kamisugi Y."/>
            <person name="Tanahashi T."/>
            <person name="Sakakibara K."/>
            <person name="Fujita T."/>
            <person name="Oishi K."/>
            <person name="Shin-I T."/>
            <person name="Kuroki Y."/>
            <person name="Toyoda A."/>
            <person name="Suzuki Y."/>
            <person name="Hashimoto A."/>
            <person name="Yamaguchi K."/>
            <person name="Sugano A."/>
            <person name="Kohara Y."/>
            <person name="Fujiyama A."/>
            <person name="Anterola A."/>
            <person name="Aoki S."/>
            <person name="Ashton N."/>
            <person name="Barbazuk W.B."/>
            <person name="Barker E."/>
            <person name="Bennetzen J."/>
            <person name="Bezanilla M."/>
            <person name="Blankenship R."/>
            <person name="Cho S.H."/>
            <person name="Dutcher S."/>
            <person name="Estelle M."/>
            <person name="Fawcett J.A."/>
            <person name="Gundlach H."/>
            <person name="Hanada K."/>
            <person name="Heyl A."/>
            <person name="Hicks K.A."/>
            <person name="Hugh J."/>
            <person name="Lohr M."/>
            <person name="Mayer K."/>
            <person name="Melkozernov A."/>
            <person name="Murata T."/>
            <person name="Nelson D."/>
            <person name="Pils B."/>
            <person name="Prigge M."/>
            <person name="Reiss B."/>
            <person name="Renner T."/>
            <person name="Rombauts S."/>
            <person name="Rushton P."/>
            <person name="Sanderfoot A."/>
            <person name="Schween G."/>
            <person name="Shiu S.-H."/>
            <person name="Stueber K."/>
            <person name="Theodoulou F.L."/>
            <person name="Tu H."/>
            <person name="Van de Peer Y."/>
            <person name="Verrier P.J."/>
            <person name="Waters E."/>
            <person name="Wood A."/>
            <person name="Yang L."/>
            <person name="Cove D."/>
            <person name="Cuming A."/>
            <person name="Hasebe M."/>
            <person name="Lucas S."/>
            <person name="Mishler D.B."/>
            <person name="Reski R."/>
            <person name="Grigoriev I."/>
            <person name="Quatrano R.S."/>
            <person name="Boore J.L."/>
        </authorList>
    </citation>
    <scope>NUCLEOTIDE SEQUENCE [LARGE SCALE GENOMIC DNA]</scope>
    <source>
        <strain evidence="4 5">cv. Gransden 2004</strain>
    </source>
</reference>
<dbReference type="AlphaFoldDB" id="A0A2K1JKX6"/>
<dbReference type="GO" id="GO:0005739">
    <property type="term" value="C:mitochondrion"/>
    <property type="evidence" value="ECO:0000318"/>
    <property type="project" value="GO_Central"/>
</dbReference>
<dbReference type="OrthoDB" id="1928753at2759"/>
<feature type="region of interest" description="Disordered" evidence="1">
    <location>
        <begin position="91"/>
        <end position="140"/>
    </location>
</feature>
<dbReference type="EnsemblPlants" id="Pp3c13_4900V3.9">
    <property type="protein sequence ID" value="Pp3c13_4900V3.9"/>
    <property type="gene ID" value="Pp3c13_4900"/>
</dbReference>
<dbReference type="EnsemblPlants" id="Pp3c13_4900V3.3">
    <property type="protein sequence ID" value="Pp3c13_4900V3.3"/>
    <property type="gene ID" value="Pp3c13_4900"/>
</dbReference>
<dbReference type="EnsemblPlants" id="Pp3c13_4900V3.2">
    <property type="protein sequence ID" value="Pp3c13_4900V3.2"/>
    <property type="gene ID" value="Pp3c13_4900"/>
</dbReference>
<dbReference type="PANTHER" id="PTHR33642">
    <property type="entry name" value="COX1/OXI3 INTRON 1 PROTEIN-RELATED"/>
    <property type="match status" value="1"/>
</dbReference>
<dbReference type="EnsemblPlants" id="Pp3c13_4900V3.4">
    <property type="protein sequence ID" value="Pp3c13_4900V3.4"/>
    <property type="gene ID" value="Pp3c13_4900"/>
</dbReference>
<dbReference type="GO" id="GO:0006315">
    <property type="term" value="P:homing of group II introns"/>
    <property type="evidence" value="ECO:0000318"/>
    <property type="project" value="GO_Central"/>
</dbReference>
<dbReference type="RefSeq" id="XP_024392010.1">
    <property type="nucleotide sequence ID" value="XM_024536242.2"/>
</dbReference>
<keyword evidence="5" id="KW-1185">Reference proteome</keyword>
<proteinExistence type="predicted"/>
<dbReference type="EMBL" id="ABEU02000013">
    <property type="protein sequence ID" value="PNR42167.1"/>
    <property type="molecule type" value="Genomic_DNA"/>
</dbReference>
<dbReference type="Gramene" id="Pp3c13_4900V3.2">
    <property type="protein sequence ID" value="Pp3c13_4900V3.2"/>
    <property type="gene ID" value="Pp3c13_4900"/>
</dbReference>
<dbReference type="Gramene" id="Pp3c13_4900V3.3">
    <property type="protein sequence ID" value="Pp3c13_4900V3.3"/>
    <property type="gene ID" value="Pp3c13_4900"/>
</dbReference>
<evidence type="ECO:0000259" key="2">
    <source>
        <dbReference type="Pfam" id="PF01348"/>
    </source>
</evidence>
<feature type="domain" description="Domain X" evidence="2">
    <location>
        <begin position="148"/>
        <end position="244"/>
    </location>
</feature>
<dbReference type="GO" id="GO:0006397">
    <property type="term" value="P:mRNA processing"/>
    <property type="evidence" value="ECO:0007669"/>
    <property type="project" value="InterPro"/>
</dbReference>
<dbReference type="Proteomes" id="UP000006727">
    <property type="component" value="Chromosome 13"/>
</dbReference>
<organism evidence="3">
    <name type="scientific">Physcomitrium patens</name>
    <name type="common">Spreading-leaved earth moss</name>
    <name type="synonym">Physcomitrella patens</name>
    <dbReference type="NCBI Taxonomy" id="3218"/>
    <lineage>
        <taxon>Eukaryota</taxon>
        <taxon>Viridiplantae</taxon>
        <taxon>Streptophyta</taxon>
        <taxon>Embryophyta</taxon>
        <taxon>Bryophyta</taxon>
        <taxon>Bryophytina</taxon>
        <taxon>Bryopsida</taxon>
        <taxon>Funariidae</taxon>
        <taxon>Funariales</taxon>
        <taxon>Funariaceae</taxon>
        <taxon>Physcomitrium</taxon>
    </lineage>
</organism>
<dbReference type="EnsemblPlants" id="Pp3c13_4900V3.1">
    <property type="protein sequence ID" value="Pp3c13_4900V3.1"/>
    <property type="gene ID" value="Pp3c13_4900"/>
</dbReference>
<name>A0A2K1JKX6_PHYPA</name>
<evidence type="ECO:0000313" key="5">
    <source>
        <dbReference type="Proteomes" id="UP000006727"/>
    </source>
</evidence>
<dbReference type="GeneID" id="112290198"/>
<protein>
    <recommendedName>
        <fullName evidence="2">Domain X domain-containing protein</fullName>
    </recommendedName>
</protein>
<dbReference type="PaxDb" id="3218-PP1S133_77V6.1"/>
<reference evidence="4" key="3">
    <citation type="submission" date="2020-12" db="UniProtKB">
        <authorList>
            <consortium name="EnsemblPlants"/>
        </authorList>
    </citation>
    <scope>IDENTIFICATION</scope>
</reference>
<accession>A0A2K1JKX6</accession>
<dbReference type="Gramene" id="Pp3c13_4900V3.4">
    <property type="protein sequence ID" value="Pp3c13_4900V3.4"/>
    <property type="gene ID" value="Pp3c13_4900"/>
</dbReference>
<evidence type="ECO:0000313" key="4">
    <source>
        <dbReference type="EnsemblPlants" id="Pp3c13_4900V3.1"/>
    </source>
</evidence>
<evidence type="ECO:0000313" key="3">
    <source>
        <dbReference type="EMBL" id="PNR42167.1"/>
    </source>
</evidence>
<dbReference type="GO" id="GO:0003964">
    <property type="term" value="F:RNA-directed DNA polymerase activity"/>
    <property type="evidence" value="ECO:0000318"/>
    <property type="project" value="GO_Central"/>
</dbReference>
<gene>
    <name evidence="4" type="primary">LOC112290198</name>
    <name evidence="3" type="ORF">PHYPA_016996</name>
</gene>
<feature type="compositionally biased region" description="Basic and acidic residues" evidence="1">
    <location>
        <begin position="117"/>
        <end position="130"/>
    </location>
</feature>
<dbReference type="Gramene" id="Pp3c13_4900V3.9">
    <property type="protein sequence ID" value="Pp3c13_4900V3.9"/>
    <property type="gene ID" value="Pp3c13_4900"/>
</dbReference>
<evidence type="ECO:0000256" key="1">
    <source>
        <dbReference type="SAM" id="MobiDB-lite"/>
    </source>
</evidence>
<sequence>MARAMAARLPLLRRWTSSSSSSLLLQLRVTEQALVSLSSSNSSSAAEFDSGSGFSISSLQPWYGSPSALGESEAASIFLKFMRNGRVSGSVWNSSSSGGTKRSIHTDIAAPRAGRQTPRELKSEQDRHLEDDDLTDGDPTVRPFEAPVILEAPIKLLYESLQKKGFIDEKMRPLPIDQVASQEDHRIVAWYRSIAIGLLKYYSFCDNLSKVRSIANYLLRWSAIYTLAKKHKSSSSQIIAKHTKSLVISKEGKTLAAFLTPSEISQFKRRFIVDLDPTHPEELIDMLFARLVRKKLLVERCAVKGCQERHVEMHHIRQIEKAGGKHRVRSAREAQILEGIKAVQAALNKKHIPLCVRHHDDLHMGRVFLDDLDMNVVI</sequence>
<dbReference type="PANTHER" id="PTHR33642:SF4">
    <property type="entry name" value="COX1_OXI3 INTRON 1 PROTEIN-RELATED"/>
    <property type="match status" value="1"/>
</dbReference>